<dbReference type="Proteomes" id="UP000006797">
    <property type="component" value="Chromosome"/>
</dbReference>
<gene>
    <name evidence="3" type="ORF">HICON_15440</name>
</gene>
<protein>
    <recommendedName>
        <fullName evidence="5">Endonuclease</fullName>
    </recommendedName>
</protein>
<feature type="domain" description="HNH nuclease" evidence="2">
    <location>
        <begin position="155"/>
        <end position="189"/>
    </location>
</feature>
<name>A0AAV2U4W7_HAEIF</name>
<dbReference type="RefSeq" id="WP_013527622.1">
    <property type="nucleotide sequence ID" value="NC_014922.1"/>
</dbReference>
<dbReference type="Pfam" id="PF13392">
    <property type="entry name" value="HNH_3"/>
    <property type="match status" value="1"/>
</dbReference>
<dbReference type="SUPFAM" id="SSF54060">
    <property type="entry name" value="His-Me finger endonucleases"/>
    <property type="match status" value="1"/>
</dbReference>
<sequence length="341" mass="41196">MTSNAERFKFTDEHIAFIRLHWDKKPSDLIKLFQQQFDLLINRNVFYKLKKKHNIPSLKHANRYSKEELAFIKANCTLNERILAQKMEVYFNKLFNPHALNVLRVKRQWLTGRSGRFEKGENLKPIGFERYCKNAKCWLIKASIKRYERKSHYLWRKAGRKIPRGHIIDYKDGNSRNCTLENLELISRVEMAWRKKLQYHQLNDEIKPTFSAFVKLKEGINQRKKEKDMEENQSPNIATQEPTTFTFEFTEHELQTMAWAWFVLMRNMETFQALYPAMEKIGSSYAPSIYDQAYEYRPTIRDMHKIIERITSGFKFDQMTNWRILKRIRHFNPKKMEFFKI</sequence>
<evidence type="ECO:0000259" key="2">
    <source>
        <dbReference type="Pfam" id="PF13392"/>
    </source>
</evidence>
<evidence type="ECO:0000313" key="3">
    <source>
        <dbReference type="EMBL" id="CBY87004.1"/>
    </source>
</evidence>
<dbReference type="Pfam" id="PF10548">
    <property type="entry name" value="P22_AR_C"/>
    <property type="match status" value="1"/>
</dbReference>
<accession>A0AAV2U4W7</accession>
<proteinExistence type="predicted"/>
<dbReference type="EMBL" id="FQ670204">
    <property type="protein sequence ID" value="CBY87004.1"/>
    <property type="molecule type" value="Genomic_DNA"/>
</dbReference>
<feature type="domain" description="Bacteriophage P22 antirepressor protein C-terminal" evidence="1">
    <location>
        <begin position="245"/>
        <end position="315"/>
    </location>
</feature>
<dbReference type="AlphaFoldDB" id="A0AAV2U4W7"/>
<reference evidence="3 4" key="1">
    <citation type="journal article" date="2012" name="Emerg. Infect. Dis.">
        <title>Lineage-specific Virulence Determinants of Haemophilus influenzae Biogroup aegyptius.</title>
        <authorList>
            <person name="Strouts F.R."/>
            <person name="Power P."/>
            <person name="Croucher N.J."/>
            <person name="Corton N."/>
            <person name="van Tonder A."/>
            <person name="Quail M.A."/>
            <person name="Langford P.R."/>
            <person name="Hudson M.J."/>
            <person name="Parkhill J."/>
            <person name="Kroll J.S."/>
            <person name="Bentley S.D."/>
        </authorList>
    </citation>
    <scope>NUCLEOTIDE SEQUENCE [LARGE SCALE GENOMIC DNA]</scope>
    <source>
        <strain evidence="3 4">F3047</strain>
    </source>
</reference>
<evidence type="ECO:0000259" key="1">
    <source>
        <dbReference type="Pfam" id="PF10548"/>
    </source>
</evidence>
<evidence type="ECO:0008006" key="5">
    <source>
        <dbReference type="Google" id="ProtNLM"/>
    </source>
</evidence>
<dbReference type="InterPro" id="IPR044925">
    <property type="entry name" value="His-Me_finger_sf"/>
</dbReference>
<organism evidence="3 4">
    <name type="scientific">Haemophilus influenzae F3047</name>
    <dbReference type="NCBI Taxonomy" id="935897"/>
    <lineage>
        <taxon>Bacteria</taxon>
        <taxon>Pseudomonadati</taxon>
        <taxon>Pseudomonadota</taxon>
        <taxon>Gammaproteobacteria</taxon>
        <taxon>Pasteurellales</taxon>
        <taxon>Pasteurellaceae</taxon>
        <taxon>Haemophilus</taxon>
    </lineage>
</organism>
<evidence type="ECO:0000313" key="4">
    <source>
        <dbReference type="Proteomes" id="UP000006797"/>
    </source>
</evidence>
<dbReference type="InterPro" id="IPR018876">
    <property type="entry name" value="Phage_P22_antirepressor_C"/>
</dbReference>
<dbReference type="InterPro" id="IPR003615">
    <property type="entry name" value="HNH_nuc"/>
</dbReference>
<dbReference type="KEGG" id="hil:HICON_15440"/>